<proteinExistence type="predicted"/>
<accession>A0ABD1MLY1</accession>
<gene>
    <name evidence="1" type="ORF">Fmac_011265</name>
</gene>
<protein>
    <submittedName>
        <fullName evidence="1">Uncharacterized protein</fullName>
    </submittedName>
</protein>
<keyword evidence="2" id="KW-1185">Reference proteome</keyword>
<organism evidence="1 2">
    <name type="scientific">Flemingia macrophylla</name>
    <dbReference type="NCBI Taxonomy" id="520843"/>
    <lineage>
        <taxon>Eukaryota</taxon>
        <taxon>Viridiplantae</taxon>
        <taxon>Streptophyta</taxon>
        <taxon>Embryophyta</taxon>
        <taxon>Tracheophyta</taxon>
        <taxon>Spermatophyta</taxon>
        <taxon>Magnoliopsida</taxon>
        <taxon>eudicotyledons</taxon>
        <taxon>Gunneridae</taxon>
        <taxon>Pentapetalae</taxon>
        <taxon>rosids</taxon>
        <taxon>fabids</taxon>
        <taxon>Fabales</taxon>
        <taxon>Fabaceae</taxon>
        <taxon>Papilionoideae</taxon>
        <taxon>50 kb inversion clade</taxon>
        <taxon>NPAAA clade</taxon>
        <taxon>indigoferoid/millettioid clade</taxon>
        <taxon>Phaseoleae</taxon>
        <taxon>Flemingia</taxon>
    </lineage>
</organism>
<sequence length="64" mass="7511">MVQSKGEIKLEAIVILHYTYTKFSHLTSIRVIGVVASLQKKKLKDALYWTLTDLYRERIVWTVD</sequence>
<reference evidence="1 2" key="1">
    <citation type="submission" date="2024-08" db="EMBL/GenBank/DDBJ databases">
        <title>Insights into the chromosomal genome structure of Flemingia macrophylla.</title>
        <authorList>
            <person name="Ding Y."/>
            <person name="Zhao Y."/>
            <person name="Bi W."/>
            <person name="Wu M."/>
            <person name="Zhao G."/>
            <person name="Gong Y."/>
            <person name="Li W."/>
            <person name="Zhang P."/>
        </authorList>
    </citation>
    <scope>NUCLEOTIDE SEQUENCE [LARGE SCALE GENOMIC DNA]</scope>
    <source>
        <strain evidence="1">DYQJB</strain>
        <tissue evidence="1">Leaf</tissue>
    </source>
</reference>
<evidence type="ECO:0000313" key="2">
    <source>
        <dbReference type="Proteomes" id="UP001603857"/>
    </source>
</evidence>
<dbReference type="EMBL" id="JBGMDY010000004">
    <property type="protein sequence ID" value="KAL2336819.1"/>
    <property type="molecule type" value="Genomic_DNA"/>
</dbReference>
<dbReference type="AlphaFoldDB" id="A0ABD1MLY1"/>
<evidence type="ECO:0000313" key="1">
    <source>
        <dbReference type="EMBL" id="KAL2336819.1"/>
    </source>
</evidence>
<comment type="caution">
    <text evidence="1">The sequence shown here is derived from an EMBL/GenBank/DDBJ whole genome shotgun (WGS) entry which is preliminary data.</text>
</comment>
<dbReference type="Proteomes" id="UP001603857">
    <property type="component" value="Unassembled WGS sequence"/>
</dbReference>
<name>A0ABD1MLY1_9FABA</name>